<dbReference type="AlphaFoldDB" id="J9GUS7"/>
<dbReference type="EMBL" id="AMCI01001121">
    <property type="protein sequence ID" value="EJX06558.1"/>
    <property type="molecule type" value="Genomic_DNA"/>
</dbReference>
<comment type="caution">
    <text evidence="1">The sequence shown here is derived from an EMBL/GenBank/DDBJ whole genome shotgun (WGS) entry which is preliminary data.</text>
</comment>
<evidence type="ECO:0000313" key="1">
    <source>
        <dbReference type="EMBL" id="EJX06558.1"/>
    </source>
</evidence>
<sequence length="95" mass="11047">MPNARPLFNSTILTYFLKKFAVNGTIPDEMVDENLRTDVNWIRRLTITLENAKEMLDALLVDGELIYSQPDLRSKFNKHKFSIHSFILSAFITWA</sequence>
<accession>J9GUS7</accession>
<gene>
    <name evidence="1" type="ORF">EVA_05336</name>
</gene>
<organism evidence="1">
    <name type="scientific">gut metagenome</name>
    <dbReference type="NCBI Taxonomy" id="749906"/>
    <lineage>
        <taxon>unclassified sequences</taxon>
        <taxon>metagenomes</taxon>
        <taxon>organismal metagenomes</taxon>
    </lineage>
</organism>
<protein>
    <submittedName>
        <fullName evidence="1">Uncharacterized protein</fullName>
    </submittedName>
</protein>
<reference evidence="1" key="1">
    <citation type="journal article" date="2012" name="PLoS ONE">
        <title>Gene sets for utilization of primary and secondary nutrition supplies in the distal gut of endangered iberian lynx.</title>
        <authorList>
            <person name="Alcaide M."/>
            <person name="Messina E."/>
            <person name="Richter M."/>
            <person name="Bargiela R."/>
            <person name="Peplies J."/>
            <person name="Huws S.A."/>
            <person name="Newbold C.J."/>
            <person name="Golyshin P.N."/>
            <person name="Simon M.A."/>
            <person name="Lopez G."/>
            <person name="Yakimov M.M."/>
            <person name="Ferrer M."/>
        </authorList>
    </citation>
    <scope>NUCLEOTIDE SEQUENCE</scope>
</reference>
<name>J9GUS7_9ZZZZ</name>
<proteinExistence type="predicted"/>